<dbReference type="Gene3D" id="3.30.870.10">
    <property type="entry name" value="Endonuclease Chain A"/>
    <property type="match status" value="1"/>
</dbReference>
<accession>A0A166AGU5</accession>
<proteinExistence type="predicted"/>
<comment type="caution">
    <text evidence="3">The sequence shown here is derived from an EMBL/GenBank/DDBJ whole genome shotgun (WGS) entry which is preliminary data.</text>
</comment>
<protein>
    <submittedName>
        <fullName evidence="3">Sugar-specific transcriptional regulator TrmB</fullName>
    </submittedName>
</protein>
<organism evidence="3 4">
    <name type="scientific">Methanobrevibacter curvatus</name>
    <dbReference type="NCBI Taxonomy" id="49547"/>
    <lineage>
        <taxon>Archaea</taxon>
        <taxon>Methanobacteriati</taxon>
        <taxon>Methanobacteriota</taxon>
        <taxon>Methanomada group</taxon>
        <taxon>Methanobacteria</taxon>
        <taxon>Methanobacteriales</taxon>
        <taxon>Methanobacteriaceae</taxon>
        <taxon>Methanobrevibacter</taxon>
    </lineage>
</organism>
<dbReference type="InterPro" id="IPR036390">
    <property type="entry name" value="WH_DNA-bd_sf"/>
</dbReference>
<dbReference type="InterPro" id="IPR011991">
    <property type="entry name" value="ArsR-like_HTH"/>
</dbReference>
<dbReference type="OrthoDB" id="30795at2157"/>
<dbReference type="Proteomes" id="UP000077245">
    <property type="component" value="Unassembled WGS sequence"/>
</dbReference>
<feature type="coiled-coil region" evidence="1">
    <location>
        <begin position="90"/>
        <end position="121"/>
    </location>
</feature>
<dbReference type="STRING" id="49547.MBCUR_12210"/>
<dbReference type="InterPro" id="IPR002831">
    <property type="entry name" value="Tscrpt_reg_TrmB_N"/>
</dbReference>
<dbReference type="AlphaFoldDB" id="A0A166AGU5"/>
<evidence type="ECO:0000259" key="2">
    <source>
        <dbReference type="Pfam" id="PF01978"/>
    </source>
</evidence>
<dbReference type="PANTHER" id="PTHR34293:SF1">
    <property type="entry name" value="HTH-TYPE TRANSCRIPTIONAL REGULATOR TRMBL2"/>
    <property type="match status" value="1"/>
</dbReference>
<name>A0A166AGU5_9EURY</name>
<dbReference type="SUPFAM" id="SSF56024">
    <property type="entry name" value="Phospholipase D/nuclease"/>
    <property type="match status" value="1"/>
</dbReference>
<dbReference type="InterPro" id="IPR036388">
    <property type="entry name" value="WH-like_DNA-bd_sf"/>
</dbReference>
<reference evidence="3 4" key="1">
    <citation type="submission" date="2016-04" db="EMBL/GenBank/DDBJ databases">
        <title>Genome sequence of Methanobrevibacter curvatus DSM 11111.</title>
        <authorList>
            <person name="Poehlein A."/>
            <person name="Seedorf H."/>
            <person name="Daniel R."/>
        </authorList>
    </citation>
    <scope>NUCLEOTIDE SEQUENCE [LARGE SCALE GENOMIC DNA]</scope>
    <source>
        <strain evidence="3 4">DSM 11111</strain>
    </source>
</reference>
<evidence type="ECO:0000313" key="4">
    <source>
        <dbReference type="Proteomes" id="UP000077245"/>
    </source>
</evidence>
<keyword evidence="4" id="KW-1185">Reference proteome</keyword>
<dbReference type="PANTHER" id="PTHR34293">
    <property type="entry name" value="HTH-TYPE TRANSCRIPTIONAL REGULATOR TRMBL2"/>
    <property type="match status" value="1"/>
</dbReference>
<gene>
    <name evidence="3" type="ORF">MBCUR_12210</name>
</gene>
<dbReference type="CDD" id="cd00090">
    <property type="entry name" value="HTH_ARSR"/>
    <property type="match status" value="1"/>
</dbReference>
<dbReference type="Gene3D" id="1.10.10.10">
    <property type="entry name" value="Winged helix-like DNA-binding domain superfamily/Winged helix DNA-binding domain"/>
    <property type="match status" value="1"/>
</dbReference>
<evidence type="ECO:0000313" key="3">
    <source>
        <dbReference type="EMBL" id="KZX12014.1"/>
    </source>
</evidence>
<evidence type="ECO:0000256" key="1">
    <source>
        <dbReference type="SAM" id="Coils"/>
    </source>
</evidence>
<feature type="domain" description="Transcription regulator TrmB N-terminal" evidence="2">
    <location>
        <begin position="23"/>
        <end position="90"/>
    </location>
</feature>
<dbReference type="EMBL" id="LWMV01000176">
    <property type="protein sequence ID" value="KZX12014.1"/>
    <property type="molecule type" value="Genomic_DNA"/>
</dbReference>
<dbReference type="RefSeq" id="WP_084269562.1">
    <property type="nucleotide sequence ID" value="NZ_LWMV01000176.1"/>
</dbReference>
<dbReference type="Pfam" id="PF01978">
    <property type="entry name" value="TrmB"/>
    <property type="match status" value="1"/>
</dbReference>
<dbReference type="SUPFAM" id="SSF46785">
    <property type="entry name" value="Winged helix' DNA-binding domain"/>
    <property type="match status" value="1"/>
</dbReference>
<sequence>MKQTKFKATQMKNEINQNIIKSLRKFGLTEYESNSYLALNYMITATAGEIAEQAKIPRSRIYEVLKLLEKKGFIEVKHTRPSKYTVVPPKEIFRENKRNIITELENSEKNLEEIYENQLSKVPAPVWLIHGPEKIIEKELELISKARKTIAIRMGFIFEKELNLIESKISQKVREGVDVKIMVNAKLHTKYKKVDSKELLKYSSAQIAKFNLPTAKMIIRDEKEMMHIFAKFKSNGKPYPETAIGIWNMYEDIAQNYHERFEIAWNKKSKNNKKTNI</sequence>
<dbReference type="InterPro" id="IPR051797">
    <property type="entry name" value="TrmB-like"/>
</dbReference>
<keyword evidence="1" id="KW-0175">Coiled coil</keyword>
<dbReference type="PATRIC" id="fig|49547.3.peg.1311"/>